<feature type="transmembrane region" description="Helical" evidence="10">
    <location>
        <begin position="353"/>
        <end position="377"/>
    </location>
</feature>
<comment type="subcellular location">
    <subcellularLocation>
        <location evidence="10">Cell membrane</location>
    </subcellularLocation>
    <subcellularLocation>
        <location evidence="1">Endomembrane system</location>
        <topology evidence="1">Multi-pass membrane protein</topology>
    </subcellularLocation>
</comment>
<comment type="function">
    <text evidence="10">Protein O-mannosyltransferase that catalyzes the transfer of a single mannose residue from a polyprenol phospho-mannosyl lipidic donor to the hydroxyl group of selected serine and threonine residues in acceptor proteins.</text>
</comment>
<comment type="caution">
    <text evidence="13">The sequence shown here is derived from an EMBL/GenBank/DDBJ whole genome shotgun (WGS) entry which is preliminary data.</text>
</comment>
<feature type="transmembrane region" description="Helical" evidence="10">
    <location>
        <begin position="120"/>
        <end position="137"/>
    </location>
</feature>
<name>A0A8J7HGW3_9CYAN</name>
<feature type="transmembrane region" description="Helical" evidence="10">
    <location>
        <begin position="389"/>
        <end position="411"/>
    </location>
</feature>
<evidence type="ECO:0000313" key="13">
    <source>
        <dbReference type="EMBL" id="MBH8554791.1"/>
    </source>
</evidence>
<reference evidence="13 14" key="1">
    <citation type="journal article" date="2021" name="Int. J. Syst. Evol. Microbiol.">
        <title>Amazonocrinis nigriterrae gen. nov., sp. nov., Atlanticothrix silvestris gen. nov., sp. nov. and Dendronalium phyllosphericum gen. nov., sp. nov., nostocacean cyanobacteria from Brazilian environments.</title>
        <authorList>
            <person name="Alvarenga D.O."/>
            <person name="Andreote A.P.D."/>
            <person name="Branco L.H.Z."/>
            <person name="Delbaje E."/>
            <person name="Cruz R.B."/>
            <person name="Varani A.M."/>
            <person name="Fiore M.F."/>
        </authorList>
    </citation>
    <scope>NUCLEOTIDE SEQUENCE [LARGE SCALE GENOMIC DNA]</scope>
    <source>
        <strain evidence="13 14">CENA357</strain>
    </source>
</reference>
<evidence type="ECO:0000256" key="3">
    <source>
        <dbReference type="ARBA" id="ARBA00007222"/>
    </source>
</evidence>
<evidence type="ECO:0000259" key="12">
    <source>
        <dbReference type="Pfam" id="PF16192"/>
    </source>
</evidence>
<keyword evidence="5 10" id="KW-0808">Transferase</keyword>
<gene>
    <name evidence="13" type="ORF">I8751_21025</name>
</gene>
<dbReference type="Proteomes" id="UP000599391">
    <property type="component" value="Unassembled WGS sequence"/>
</dbReference>
<dbReference type="UniPathway" id="UPA00378"/>
<dbReference type="RefSeq" id="WP_214441027.1">
    <property type="nucleotide sequence ID" value="NZ_JAECZB010000082.1"/>
</dbReference>
<evidence type="ECO:0000256" key="1">
    <source>
        <dbReference type="ARBA" id="ARBA00004127"/>
    </source>
</evidence>
<evidence type="ECO:0000256" key="7">
    <source>
        <dbReference type="ARBA" id="ARBA00022989"/>
    </source>
</evidence>
<feature type="transmembrane region" description="Helical" evidence="10">
    <location>
        <begin position="243"/>
        <end position="265"/>
    </location>
</feature>
<dbReference type="EMBL" id="JAECZB010000082">
    <property type="protein sequence ID" value="MBH8554791.1"/>
    <property type="molecule type" value="Genomic_DNA"/>
</dbReference>
<dbReference type="PANTHER" id="PTHR10050:SF46">
    <property type="entry name" value="PROTEIN O-MANNOSYL-TRANSFERASE 2"/>
    <property type="match status" value="1"/>
</dbReference>
<feature type="transmembrane region" description="Helical" evidence="10">
    <location>
        <begin position="450"/>
        <end position="473"/>
    </location>
</feature>
<evidence type="ECO:0000256" key="5">
    <source>
        <dbReference type="ARBA" id="ARBA00022679"/>
    </source>
</evidence>
<dbReference type="PANTHER" id="PTHR10050">
    <property type="entry name" value="DOLICHYL-PHOSPHATE-MANNOSE--PROTEIN MANNOSYLTRANSFERASE"/>
    <property type="match status" value="1"/>
</dbReference>
<evidence type="ECO:0000259" key="11">
    <source>
        <dbReference type="Pfam" id="PF02366"/>
    </source>
</evidence>
<feature type="transmembrane region" description="Helical" evidence="10">
    <location>
        <begin position="95"/>
        <end position="113"/>
    </location>
</feature>
<dbReference type="GO" id="GO:0005886">
    <property type="term" value="C:plasma membrane"/>
    <property type="evidence" value="ECO:0007669"/>
    <property type="project" value="UniProtKB-SubCell"/>
</dbReference>
<comment type="pathway">
    <text evidence="2 10">Protein modification; protein glycosylation.</text>
</comment>
<keyword evidence="14" id="KW-1185">Reference proteome</keyword>
<dbReference type="AlphaFoldDB" id="A0A8J7HGW3"/>
<feature type="transmembrane region" description="Helical" evidence="10">
    <location>
        <begin position="171"/>
        <end position="186"/>
    </location>
</feature>
<dbReference type="Pfam" id="PF16192">
    <property type="entry name" value="PMT_4TMC"/>
    <property type="match status" value="1"/>
</dbReference>
<keyword evidence="10" id="KW-1003">Cell membrane</keyword>
<evidence type="ECO:0000256" key="8">
    <source>
        <dbReference type="ARBA" id="ARBA00023136"/>
    </source>
</evidence>
<evidence type="ECO:0000256" key="6">
    <source>
        <dbReference type="ARBA" id="ARBA00022692"/>
    </source>
</evidence>
<keyword evidence="7 10" id="KW-1133">Transmembrane helix</keyword>
<protein>
    <recommendedName>
        <fullName evidence="9 10">Polyprenol-phosphate-mannose--protein mannosyltransferase</fullName>
        <ecNumber evidence="10">2.4.1.-</ecNumber>
    </recommendedName>
</protein>
<keyword evidence="4 10" id="KW-0328">Glycosyltransferase</keyword>
<feature type="domain" description="Protein O-mannosyl-transferase C-terminal four TM" evidence="12">
    <location>
        <begin position="275"/>
        <end position="489"/>
    </location>
</feature>
<proteinExistence type="inferred from homology"/>
<dbReference type="GO" id="GO:0012505">
    <property type="term" value="C:endomembrane system"/>
    <property type="evidence" value="ECO:0007669"/>
    <property type="project" value="UniProtKB-SubCell"/>
</dbReference>
<feature type="transmembrane region" description="Helical" evidence="10">
    <location>
        <begin position="143"/>
        <end position="164"/>
    </location>
</feature>
<dbReference type="InterPro" id="IPR032421">
    <property type="entry name" value="PMT_4TMC"/>
</dbReference>
<evidence type="ECO:0000313" key="14">
    <source>
        <dbReference type="Proteomes" id="UP000599391"/>
    </source>
</evidence>
<comment type="similarity">
    <text evidence="3 10">Belongs to the glycosyltransferase 39 family.</text>
</comment>
<organism evidence="13 14">
    <name type="scientific">Atlanticothrix silvestris CENA357</name>
    <dbReference type="NCBI Taxonomy" id="1725252"/>
    <lineage>
        <taxon>Bacteria</taxon>
        <taxon>Bacillati</taxon>
        <taxon>Cyanobacteriota</taxon>
        <taxon>Cyanophyceae</taxon>
        <taxon>Nostocales</taxon>
        <taxon>Nodulariaceae</taxon>
        <taxon>Atlanticothrix</taxon>
        <taxon>Atlanticothrix silvestris</taxon>
    </lineage>
</organism>
<keyword evidence="8 10" id="KW-0472">Membrane</keyword>
<keyword evidence="6 10" id="KW-0812">Transmembrane</keyword>
<evidence type="ECO:0000256" key="9">
    <source>
        <dbReference type="ARBA" id="ARBA00093617"/>
    </source>
</evidence>
<evidence type="ECO:0000256" key="4">
    <source>
        <dbReference type="ARBA" id="ARBA00022676"/>
    </source>
</evidence>
<accession>A0A8J7HGW3</accession>
<sequence length="490" mass="56290">MTKKWFQLGLAGIFLLSLALRFWGINRFNTLVFDEVYYAKFGNNYLTHVPFFDGHPPLGKYMIAIGIWLGSHIPFGHETVNGLTGSLRSPWSYRWMNALLGSFIPVIVAGIAYQLSYRRSFALLGGLFTACDGIFLVESRYALINIYIVLFGLLGQLLFLLALANQRQRRIFYLIFAGIAFGASVATKWNGLFFLLGIYIIWSICWIWQRIVIIKNQPTDVIDDLPVNFPSYQQSLLQNLTQLNIIQIIFFLGIIPLAVYSVIWIPHLQLDTKYGFIEVHKQILAFHERLGGNTAKVHPYCAAWYKWPLMARPIAYYYQTAQSAADPLPVLGPPLPSGAGKVIYDIHAMGNPFLWWFGLTAIIFLLGLLIGKIIIYVVQHKRLFVKKTLSIDTWIALYLVINYAVNLVPWMKVTRCVFIYHYMTSVIFAFLAIAWFVDQCLRSYYQQVRVVGVTITFIILAAFIFWMPVYLGLPLSAEGYKLRMWFNSWI</sequence>
<feature type="domain" description="ArnT-like N-terminal" evidence="11">
    <location>
        <begin position="13"/>
        <end position="268"/>
    </location>
</feature>
<dbReference type="EC" id="2.4.1.-" evidence="10"/>
<dbReference type="InterPro" id="IPR027005">
    <property type="entry name" value="PMT-like"/>
</dbReference>
<evidence type="ECO:0000256" key="2">
    <source>
        <dbReference type="ARBA" id="ARBA00004922"/>
    </source>
</evidence>
<evidence type="ECO:0000256" key="10">
    <source>
        <dbReference type="RuleBase" id="RU367007"/>
    </source>
</evidence>
<dbReference type="GO" id="GO:0004169">
    <property type="term" value="F:dolichyl-phosphate-mannose-protein mannosyltransferase activity"/>
    <property type="evidence" value="ECO:0007669"/>
    <property type="project" value="UniProtKB-UniRule"/>
</dbReference>
<feature type="transmembrane region" description="Helical" evidence="10">
    <location>
        <begin position="417"/>
        <end position="438"/>
    </location>
</feature>
<dbReference type="InterPro" id="IPR003342">
    <property type="entry name" value="ArnT-like_N"/>
</dbReference>
<feature type="transmembrane region" description="Helical" evidence="10">
    <location>
        <begin position="192"/>
        <end position="208"/>
    </location>
</feature>
<dbReference type="Pfam" id="PF02366">
    <property type="entry name" value="PMT"/>
    <property type="match status" value="1"/>
</dbReference>